<feature type="domain" description="DDE Tnp4" evidence="3">
    <location>
        <begin position="24"/>
        <end position="106"/>
    </location>
</feature>
<dbReference type="Proteomes" id="UP001066276">
    <property type="component" value="Chromosome 4_1"/>
</dbReference>
<dbReference type="InterPro" id="IPR027806">
    <property type="entry name" value="HARBI1_dom"/>
</dbReference>
<dbReference type="GO" id="GO:0046872">
    <property type="term" value="F:metal ion binding"/>
    <property type="evidence" value="ECO:0007669"/>
    <property type="project" value="UniProtKB-KW"/>
</dbReference>
<name>A0AAV7TD42_PLEWA</name>
<evidence type="ECO:0000256" key="1">
    <source>
        <dbReference type="ARBA" id="ARBA00001968"/>
    </source>
</evidence>
<evidence type="ECO:0000259" key="3">
    <source>
        <dbReference type="Pfam" id="PF13359"/>
    </source>
</evidence>
<keyword evidence="2" id="KW-0479">Metal-binding</keyword>
<evidence type="ECO:0000256" key="2">
    <source>
        <dbReference type="ARBA" id="ARBA00022723"/>
    </source>
</evidence>
<dbReference type="EMBL" id="JANPWB010000007">
    <property type="protein sequence ID" value="KAJ1173762.1"/>
    <property type="molecule type" value="Genomic_DNA"/>
</dbReference>
<protein>
    <recommendedName>
        <fullName evidence="3">DDE Tnp4 domain-containing protein</fullName>
    </recommendedName>
</protein>
<proteinExistence type="predicted"/>
<gene>
    <name evidence="4" type="ORF">NDU88_005588</name>
</gene>
<keyword evidence="5" id="KW-1185">Reference proteome</keyword>
<organism evidence="4 5">
    <name type="scientific">Pleurodeles waltl</name>
    <name type="common">Iberian ribbed newt</name>
    <dbReference type="NCBI Taxonomy" id="8319"/>
    <lineage>
        <taxon>Eukaryota</taxon>
        <taxon>Metazoa</taxon>
        <taxon>Chordata</taxon>
        <taxon>Craniata</taxon>
        <taxon>Vertebrata</taxon>
        <taxon>Euteleostomi</taxon>
        <taxon>Amphibia</taxon>
        <taxon>Batrachia</taxon>
        <taxon>Caudata</taxon>
        <taxon>Salamandroidea</taxon>
        <taxon>Salamandridae</taxon>
        <taxon>Pleurodelinae</taxon>
        <taxon>Pleurodeles</taxon>
    </lineage>
</organism>
<sequence>QRRRLQIDVHQLIACPVTEIQARSKKVSGDSAYSLSPLLLTPFLQPCSAAQQAYNKMHSLTCSVMQRTLRILKCRLRCLDHSGGGALQYSPDTACQIILACCMLHNLALRSGMQVDGNGTIPTSVEIPPSVDPPGDSEEGIQTREDLVTTIFA</sequence>
<comment type="caution">
    <text evidence="4">The sequence shown here is derived from an EMBL/GenBank/DDBJ whole genome shotgun (WGS) entry which is preliminary data.</text>
</comment>
<dbReference type="AlphaFoldDB" id="A0AAV7TD42"/>
<evidence type="ECO:0000313" key="5">
    <source>
        <dbReference type="Proteomes" id="UP001066276"/>
    </source>
</evidence>
<reference evidence="4" key="1">
    <citation type="journal article" date="2022" name="bioRxiv">
        <title>Sequencing and chromosome-scale assembly of the giantPleurodeles waltlgenome.</title>
        <authorList>
            <person name="Brown T."/>
            <person name="Elewa A."/>
            <person name="Iarovenko S."/>
            <person name="Subramanian E."/>
            <person name="Araus A.J."/>
            <person name="Petzold A."/>
            <person name="Susuki M."/>
            <person name="Suzuki K.-i.T."/>
            <person name="Hayashi T."/>
            <person name="Toyoda A."/>
            <person name="Oliveira C."/>
            <person name="Osipova E."/>
            <person name="Leigh N.D."/>
            <person name="Simon A."/>
            <person name="Yun M.H."/>
        </authorList>
    </citation>
    <scope>NUCLEOTIDE SEQUENCE</scope>
    <source>
        <strain evidence="4">20211129_DDA</strain>
        <tissue evidence="4">Liver</tissue>
    </source>
</reference>
<dbReference type="Pfam" id="PF13359">
    <property type="entry name" value="DDE_Tnp_4"/>
    <property type="match status" value="1"/>
</dbReference>
<evidence type="ECO:0000313" key="4">
    <source>
        <dbReference type="EMBL" id="KAJ1173762.1"/>
    </source>
</evidence>
<feature type="non-terminal residue" evidence="4">
    <location>
        <position position="153"/>
    </location>
</feature>
<feature type="non-terminal residue" evidence="4">
    <location>
        <position position="1"/>
    </location>
</feature>
<comment type="cofactor">
    <cofactor evidence="1">
        <name>a divalent metal cation</name>
        <dbReference type="ChEBI" id="CHEBI:60240"/>
    </cofactor>
</comment>
<accession>A0AAV7TD42</accession>